<accession>A0A5D8Z525</accession>
<dbReference type="EMBL" id="VTRV01000053">
    <property type="protein sequence ID" value="TZF90095.1"/>
    <property type="molecule type" value="Genomic_DNA"/>
</dbReference>
<gene>
    <name evidence="1" type="ORF">FW784_06710</name>
</gene>
<dbReference type="GO" id="GO:0008168">
    <property type="term" value="F:methyltransferase activity"/>
    <property type="evidence" value="ECO:0007669"/>
    <property type="project" value="UniProtKB-KW"/>
</dbReference>
<dbReference type="Gene3D" id="3.40.50.150">
    <property type="entry name" value="Vaccinia Virus protein VP39"/>
    <property type="match status" value="1"/>
</dbReference>
<keyword evidence="1" id="KW-0489">Methyltransferase</keyword>
<keyword evidence="1" id="KW-0808">Transferase</keyword>
<comment type="caution">
    <text evidence="1">The sequence shown here is derived from an EMBL/GenBank/DDBJ whole genome shotgun (WGS) entry which is preliminary data.</text>
</comment>
<evidence type="ECO:0000313" key="1">
    <source>
        <dbReference type="EMBL" id="TZF90095.1"/>
    </source>
</evidence>
<organism evidence="1 2">
    <name type="scientific">Cognatilysobacter lacus</name>
    <dbReference type="NCBI Taxonomy" id="1643323"/>
    <lineage>
        <taxon>Bacteria</taxon>
        <taxon>Pseudomonadati</taxon>
        <taxon>Pseudomonadota</taxon>
        <taxon>Gammaproteobacteria</taxon>
        <taxon>Lysobacterales</taxon>
        <taxon>Lysobacteraceae</taxon>
        <taxon>Cognatilysobacter</taxon>
    </lineage>
</organism>
<dbReference type="GO" id="GO:0032259">
    <property type="term" value="P:methylation"/>
    <property type="evidence" value="ECO:0007669"/>
    <property type="project" value="UniProtKB-KW"/>
</dbReference>
<dbReference type="Pfam" id="PF13578">
    <property type="entry name" value="Methyltransf_24"/>
    <property type="match status" value="1"/>
</dbReference>
<dbReference type="OrthoDB" id="9795498at2"/>
<name>A0A5D8Z525_9GAMM</name>
<proteinExistence type="predicted"/>
<dbReference type="AlphaFoldDB" id="A0A5D8Z525"/>
<dbReference type="InterPro" id="IPR029063">
    <property type="entry name" value="SAM-dependent_MTases_sf"/>
</dbReference>
<evidence type="ECO:0000313" key="2">
    <source>
        <dbReference type="Proteomes" id="UP000323164"/>
    </source>
</evidence>
<reference evidence="1 2" key="1">
    <citation type="submission" date="2019-08" db="EMBL/GenBank/DDBJ databases">
        <title>Draft genome sequence of Lysobacter sp. UKS-15.</title>
        <authorList>
            <person name="Im W.-T."/>
        </authorList>
    </citation>
    <scope>NUCLEOTIDE SEQUENCE [LARGE SCALE GENOMIC DNA]</scope>
    <source>
        <strain evidence="1 2">UKS-15</strain>
    </source>
</reference>
<keyword evidence="2" id="KW-1185">Reference proteome</keyword>
<dbReference type="Proteomes" id="UP000323164">
    <property type="component" value="Unassembled WGS sequence"/>
</dbReference>
<sequence length="317" mass="35491">MPAGQRHPHPMTAKAGFKRMLAHVFHMGQRLGVDVLPRHFYSEIPDIRKLRATQHWRKPFSMTGVTGADLPPQRAFLETTMRAAGPAATDPQLHQAACARNGEPGFGRIESQFLYAFVRAHRPQRIVQVGCGVSTAVCLAAIKDAGYAGRVTCIEPYPTKFLLDAHRDGEIELVRAAVESLDYGFLQQLRDGDLFFVDSTHTLGPAGEVTRIILEMLPRLSDGVYAHFHDIAFPYDYQGDILTSALFCWHETTLLHGFLTFNDRFRILASLSMLHFGEQSALRAMFPDYDPRQNIDGLTLCEGDYPSSIYLRCARPA</sequence>
<dbReference type="SUPFAM" id="SSF53335">
    <property type="entry name" value="S-adenosyl-L-methionine-dependent methyltransferases"/>
    <property type="match status" value="1"/>
</dbReference>
<protein>
    <submittedName>
        <fullName evidence="1">Class I SAM-dependent methyltransferase</fullName>
    </submittedName>
</protein>